<evidence type="ECO:0000256" key="2">
    <source>
        <dbReference type="ARBA" id="ARBA00005528"/>
    </source>
</evidence>
<dbReference type="GO" id="GO:0032259">
    <property type="term" value="P:methylation"/>
    <property type="evidence" value="ECO:0007669"/>
    <property type="project" value="UniProtKB-KW"/>
</dbReference>
<accession>A0ABW8J6J4</accession>
<comment type="catalytic activity">
    <reaction evidence="11 12">
        <text>uridine(1498) in 16S rRNA + S-adenosyl-L-methionine = N(3)-methyluridine(1498) in 16S rRNA + S-adenosyl-L-homocysteine + H(+)</text>
        <dbReference type="Rhea" id="RHEA:42920"/>
        <dbReference type="Rhea" id="RHEA-COMP:10283"/>
        <dbReference type="Rhea" id="RHEA-COMP:10284"/>
        <dbReference type="ChEBI" id="CHEBI:15378"/>
        <dbReference type="ChEBI" id="CHEBI:57856"/>
        <dbReference type="ChEBI" id="CHEBI:59789"/>
        <dbReference type="ChEBI" id="CHEBI:65315"/>
        <dbReference type="ChEBI" id="CHEBI:74502"/>
        <dbReference type="EC" id="2.1.1.193"/>
    </reaction>
</comment>
<dbReference type="PIRSF" id="PIRSF015601">
    <property type="entry name" value="MTase_slr0722"/>
    <property type="match status" value="1"/>
</dbReference>
<organism evidence="15 16">
    <name type="scientific">Rhodanobacter hydrolyticus</name>
    <dbReference type="NCBI Taxonomy" id="2250595"/>
    <lineage>
        <taxon>Bacteria</taxon>
        <taxon>Pseudomonadati</taxon>
        <taxon>Pseudomonadota</taxon>
        <taxon>Gammaproteobacteria</taxon>
        <taxon>Lysobacterales</taxon>
        <taxon>Rhodanobacteraceae</taxon>
        <taxon>Rhodanobacter</taxon>
    </lineage>
</organism>
<dbReference type="EC" id="2.1.1.193" evidence="3 12"/>
<name>A0ABW8J6J4_9GAMM</name>
<dbReference type="InterPro" id="IPR006700">
    <property type="entry name" value="RsmE"/>
</dbReference>
<dbReference type="Gene3D" id="2.40.240.20">
    <property type="entry name" value="Hypothetical PUA domain-like, domain 1"/>
    <property type="match status" value="1"/>
</dbReference>
<evidence type="ECO:0000313" key="15">
    <source>
        <dbReference type="EMBL" id="MFK2877219.1"/>
    </source>
</evidence>
<dbReference type="InterPro" id="IPR046886">
    <property type="entry name" value="RsmE_MTase_dom"/>
</dbReference>
<dbReference type="NCBIfam" id="NF008692">
    <property type="entry name" value="PRK11713.1-5"/>
    <property type="match status" value="1"/>
</dbReference>
<evidence type="ECO:0000259" key="13">
    <source>
        <dbReference type="Pfam" id="PF04452"/>
    </source>
</evidence>
<feature type="domain" description="Ribosomal RNA small subunit methyltransferase E PUA-like" evidence="14">
    <location>
        <begin position="22"/>
        <end position="67"/>
    </location>
</feature>
<dbReference type="InterPro" id="IPR029028">
    <property type="entry name" value="Alpha/beta_knot_MTases"/>
</dbReference>
<dbReference type="PANTHER" id="PTHR30027">
    <property type="entry name" value="RIBOSOMAL RNA SMALL SUBUNIT METHYLTRANSFERASE E"/>
    <property type="match status" value="1"/>
</dbReference>
<evidence type="ECO:0000256" key="3">
    <source>
        <dbReference type="ARBA" id="ARBA00012328"/>
    </source>
</evidence>
<dbReference type="PANTHER" id="PTHR30027:SF3">
    <property type="entry name" value="16S RRNA (URACIL(1498)-N(3))-METHYLTRANSFERASE"/>
    <property type="match status" value="1"/>
</dbReference>
<comment type="subcellular location">
    <subcellularLocation>
        <location evidence="1 12">Cytoplasm</location>
    </subcellularLocation>
</comment>
<comment type="caution">
    <text evidence="15">The sequence shown here is derived from an EMBL/GenBank/DDBJ whole genome shotgun (WGS) entry which is preliminary data.</text>
</comment>
<keyword evidence="6 12" id="KW-0698">rRNA processing</keyword>
<evidence type="ECO:0000256" key="11">
    <source>
        <dbReference type="ARBA" id="ARBA00047944"/>
    </source>
</evidence>
<keyword evidence="9 12" id="KW-0949">S-adenosyl-L-methionine</keyword>
<gene>
    <name evidence="15" type="ORF">ISP25_09095</name>
</gene>
<evidence type="ECO:0000313" key="16">
    <source>
        <dbReference type="Proteomes" id="UP001620339"/>
    </source>
</evidence>
<reference evidence="15 16" key="1">
    <citation type="submission" date="2020-10" db="EMBL/GenBank/DDBJ databases">
        <title>Phylogeny of dyella-like bacteria.</title>
        <authorList>
            <person name="Fu J."/>
        </authorList>
    </citation>
    <scope>NUCLEOTIDE SEQUENCE [LARGE SCALE GENOMIC DNA]</scope>
    <source>
        <strain evidence="15 16">KACC 19113</strain>
    </source>
</reference>
<dbReference type="Gene3D" id="3.40.1280.10">
    <property type="match status" value="1"/>
</dbReference>
<dbReference type="Pfam" id="PF04452">
    <property type="entry name" value="Methyltrans_RNA"/>
    <property type="match status" value="1"/>
</dbReference>
<evidence type="ECO:0000256" key="6">
    <source>
        <dbReference type="ARBA" id="ARBA00022552"/>
    </source>
</evidence>
<proteinExistence type="inferred from homology"/>
<evidence type="ECO:0000256" key="5">
    <source>
        <dbReference type="ARBA" id="ARBA00022490"/>
    </source>
</evidence>
<dbReference type="EMBL" id="JADIKK010000008">
    <property type="protein sequence ID" value="MFK2877219.1"/>
    <property type="molecule type" value="Genomic_DNA"/>
</dbReference>
<evidence type="ECO:0000256" key="9">
    <source>
        <dbReference type="ARBA" id="ARBA00022691"/>
    </source>
</evidence>
<dbReference type="SUPFAM" id="SSF75217">
    <property type="entry name" value="alpha/beta knot"/>
    <property type="match status" value="1"/>
</dbReference>
<evidence type="ECO:0000256" key="4">
    <source>
        <dbReference type="ARBA" id="ARBA00013673"/>
    </source>
</evidence>
<evidence type="ECO:0000256" key="1">
    <source>
        <dbReference type="ARBA" id="ARBA00004496"/>
    </source>
</evidence>
<dbReference type="InterPro" id="IPR015947">
    <property type="entry name" value="PUA-like_sf"/>
</dbReference>
<dbReference type="InterPro" id="IPR046887">
    <property type="entry name" value="RsmE_PUA-like"/>
</dbReference>
<dbReference type="Proteomes" id="UP001620339">
    <property type="component" value="Unassembled WGS sequence"/>
</dbReference>
<dbReference type="SUPFAM" id="SSF88697">
    <property type="entry name" value="PUA domain-like"/>
    <property type="match status" value="1"/>
</dbReference>
<feature type="domain" description="Ribosomal RNA small subunit methyltransferase E methyltransferase" evidence="13">
    <location>
        <begin position="75"/>
        <end position="238"/>
    </location>
</feature>
<sequence length="244" mass="25788">MRTIRIHVDLPLTVSTEIALPAQAGEHVARVLRLVAGDPLTLFNGDGTDYAAAIRSVGKREVLVEVLDRQIVERESPLPLTLAQGVARGEKMDLIVQKATELGVVRIVPLLTERSEVKLDAARAEKRLAHWQAVAASACEQCGRAHLPEILPTQTLPAWLASLDGDAALRLALLPEATASARELRPGSNGALLVVGPEGGLGERDTALLGDAGFAGLRLGPRILRTETAGLAALAALQALHGDF</sequence>
<protein>
    <recommendedName>
        <fullName evidence="4 12">Ribosomal RNA small subunit methyltransferase E</fullName>
        <ecNumber evidence="3 12">2.1.1.193</ecNumber>
    </recommendedName>
</protein>
<evidence type="ECO:0000256" key="7">
    <source>
        <dbReference type="ARBA" id="ARBA00022603"/>
    </source>
</evidence>
<comment type="function">
    <text evidence="10 12">Specifically methylates the N3 position of the uracil ring of uridine 1498 (m3U1498) in 16S rRNA. Acts on the fully assembled 30S ribosomal subunit.</text>
</comment>
<keyword evidence="5 12" id="KW-0963">Cytoplasm</keyword>
<dbReference type="CDD" id="cd18084">
    <property type="entry name" value="RsmE-like"/>
    <property type="match status" value="1"/>
</dbReference>
<dbReference type="InterPro" id="IPR029026">
    <property type="entry name" value="tRNA_m1G_MTases_N"/>
</dbReference>
<evidence type="ECO:0000256" key="8">
    <source>
        <dbReference type="ARBA" id="ARBA00022679"/>
    </source>
</evidence>
<keyword evidence="16" id="KW-1185">Reference proteome</keyword>
<dbReference type="Pfam" id="PF20260">
    <property type="entry name" value="PUA_4"/>
    <property type="match status" value="1"/>
</dbReference>
<evidence type="ECO:0000256" key="12">
    <source>
        <dbReference type="PIRNR" id="PIRNR015601"/>
    </source>
</evidence>
<dbReference type="GO" id="GO:0008168">
    <property type="term" value="F:methyltransferase activity"/>
    <property type="evidence" value="ECO:0007669"/>
    <property type="project" value="UniProtKB-KW"/>
</dbReference>
<dbReference type="RefSeq" id="WP_404613356.1">
    <property type="nucleotide sequence ID" value="NZ_JADIKK010000008.1"/>
</dbReference>
<evidence type="ECO:0000259" key="14">
    <source>
        <dbReference type="Pfam" id="PF20260"/>
    </source>
</evidence>
<evidence type="ECO:0000256" key="10">
    <source>
        <dbReference type="ARBA" id="ARBA00025699"/>
    </source>
</evidence>
<comment type="similarity">
    <text evidence="2 12">Belongs to the RNA methyltransferase RsmE family.</text>
</comment>
<keyword evidence="8 12" id="KW-0808">Transferase</keyword>
<keyword evidence="7 12" id="KW-0489">Methyltransferase</keyword>
<dbReference type="NCBIfam" id="TIGR00046">
    <property type="entry name" value="RsmE family RNA methyltransferase"/>
    <property type="match status" value="1"/>
</dbReference>